<evidence type="ECO:0000313" key="4">
    <source>
        <dbReference type="Proteomes" id="UP000583929"/>
    </source>
</evidence>
<sequence>MDFWNKMVFPVRRVFLAITSRLKPQKSGVGLLKLHDDVQMCGYEDVQVMWEILQRTESEMLGSNNNNLNDHQPKRKHRLFPRVFVWSNQTTNHQ</sequence>
<evidence type="ECO:0000313" key="1">
    <source>
        <dbReference type="EMBL" id="KAF4394701.1"/>
    </source>
</evidence>
<protein>
    <submittedName>
        <fullName evidence="1">Uncharacterized protein</fullName>
    </submittedName>
</protein>
<evidence type="ECO:0000313" key="2">
    <source>
        <dbReference type="EMBL" id="KAF4402939.1"/>
    </source>
</evidence>
<comment type="caution">
    <text evidence="1">The sequence shown here is derived from an EMBL/GenBank/DDBJ whole genome shotgun (WGS) entry which is preliminary data.</text>
</comment>
<dbReference type="Proteomes" id="UP000525078">
    <property type="component" value="Unassembled WGS sequence"/>
</dbReference>
<dbReference type="OrthoDB" id="689242at2759"/>
<dbReference type="AlphaFoldDB" id="A0A7J6HIA0"/>
<proteinExistence type="predicted"/>
<dbReference type="PANTHER" id="PTHR33181">
    <property type="entry name" value="OS01G0778500 PROTEIN"/>
    <property type="match status" value="1"/>
</dbReference>
<reference evidence="3 4" key="1">
    <citation type="journal article" date="2020" name="bioRxiv">
        <title>Sequence and annotation of 42 cannabis genomes reveals extensive copy number variation in cannabinoid synthesis and pathogen resistance genes.</title>
        <authorList>
            <person name="Mckernan K.J."/>
            <person name="Helbert Y."/>
            <person name="Kane L.T."/>
            <person name="Ebling H."/>
            <person name="Zhang L."/>
            <person name="Liu B."/>
            <person name="Eaton Z."/>
            <person name="Mclaughlin S."/>
            <person name="Kingan S."/>
            <person name="Baybayan P."/>
            <person name="Concepcion G."/>
            <person name="Jordan M."/>
            <person name="Riva A."/>
            <person name="Barbazuk W."/>
            <person name="Harkins T."/>
        </authorList>
    </citation>
    <scope>NUCLEOTIDE SEQUENCE [LARGE SCALE GENOMIC DNA]</scope>
    <source>
        <strain evidence="3 4">cv. Jamaican Lion 4</strain>
        <strain evidence="2">Father</strain>
        <strain evidence="1">Mother</strain>
        <tissue evidence="1">Leaf</tissue>
    </source>
</reference>
<dbReference type="Proteomes" id="UP000583929">
    <property type="component" value="Unassembled WGS sequence"/>
</dbReference>
<dbReference type="EMBL" id="JAATIQ010000006">
    <property type="protein sequence ID" value="KAF4402939.1"/>
    <property type="molecule type" value="Genomic_DNA"/>
</dbReference>
<dbReference type="PANTHER" id="PTHR33181:SF19">
    <property type="entry name" value="OS04G0658200 PROTEIN"/>
    <property type="match status" value="1"/>
</dbReference>
<organism evidence="1 3">
    <name type="scientific">Cannabis sativa</name>
    <name type="common">Hemp</name>
    <name type="synonym">Marijuana</name>
    <dbReference type="NCBI Taxonomy" id="3483"/>
    <lineage>
        <taxon>Eukaryota</taxon>
        <taxon>Viridiplantae</taxon>
        <taxon>Streptophyta</taxon>
        <taxon>Embryophyta</taxon>
        <taxon>Tracheophyta</taxon>
        <taxon>Spermatophyta</taxon>
        <taxon>Magnoliopsida</taxon>
        <taxon>eudicotyledons</taxon>
        <taxon>Gunneridae</taxon>
        <taxon>Pentapetalae</taxon>
        <taxon>rosids</taxon>
        <taxon>fabids</taxon>
        <taxon>Rosales</taxon>
        <taxon>Cannabaceae</taxon>
        <taxon>Cannabis</taxon>
    </lineage>
</organism>
<gene>
    <name evidence="1" type="ORF">F8388_015607</name>
    <name evidence="2" type="ORF">G4B88_010391</name>
</gene>
<name>A0A7J6HIA0_CANSA</name>
<accession>A0A803R9C2</accession>
<dbReference type="EMBL" id="JAATIP010000009">
    <property type="protein sequence ID" value="KAF4394701.1"/>
    <property type="molecule type" value="Genomic_DNA"/>
</dbReference>
<keyword evidence="4" id="KW-1185">Reference proteome</keyword>
<evidence type="ECO:0000313" key="3">
    <source>
        <dbReference type="Proteomes" id="UP000525078"/>
    </source>
</evidence>
<dbReference type="OMA" id="EMMIMAT"/>
<accession>A0A7J6HIA0</accession>